<keyword evidence="1" id="KW-0732">Signal</keyword>
<feature type="domain" description="Bacterial Ig-like" evidence="2">
    <location>
        <begin position="1001"/>
        <end position="1086"/>
    </location>
</feature>
<accession>A0ABP6W770</accession>
<feature type="domain" description="Bacterial Ig-like" evidence="2">
    <location>
        <begin position="800"/>
        <end position="891"/>
    </location>
</feature>
<protein>
    <recommendedName>
        <fullName evidence="2">Bacterial Ig-like domain-containing protein</fullName>
    </recommendedName>
</protein>
<proteinExistence type="predicted"/>
<feature type="domain" description="Bacterial Ig-like" evidence="2">
    <location>
        <begin position="607"/>
        <end position="693"/>
    </location>
</feature>
<dbReference type="InterPro" id="IPR032109">
    <property type="entry name" value="Big_3_5"/>
</dbReference>
<gene>
    <name evidence="3" type="ORF">GCM10022263_38370</name>
</gene>
<evidence type="ECO:0000259" key="2">
    <source>
        <dbReference type="Pfam" id="PF16640"/>
    </source>
</evidence>
<name>A0ABP6W770_9ACTN</name>
<evidence type="ECO:0000256" key="1">
    <source>
        <dbReference type="SAM" id="SignalP"/>
    </source>
</evidence>
<reference evidence="4" key="1">
    <citation type="journal article" date="2019" name="Int. J. Syst. Evol. Microbiol.">
        <title>The Global Catalogue of Microorganisms (GCM) 10K type strain sequencing project: providing services to taxonomists for standard genome sequencing and annotation.</title>
        <authorList>
            <consortium name="The Broad Institute Genomics Platform"/>
            <consortium name="The Broad Institute Genome Sequencing Center for Infectious Disease"/>
            <person name="Wu L."/>
            <person name="Ma J."/>
        </authorList>
    </citation>
    <scope>NUCLEOTIDE SEQUENCE [LARGE SCALE GENOMIC DNA]</scope>
    <source>
        <strain evidence="4">JCM 17460</strain>
    </source>
</reference>
<feature type="signal peptide" evidence="1">
    <location>
        <begin position="1"/>
        <end position="48"/>
    </location>
</feature>
<keyword evidence="4" id="KW-1185">Reference proteome</keyword>
<sequence>MLPAPIDNTLLPSGRRRPHRAFRRRMAWLSVLATIVAGLVAAAPPVQAAQATGDDVATWNPGWSWTYQTTFRYTADTADVTINENVTYSVAGIESFQGQSAYKLNISGTITGGGGTAAVDGVGNATLGNFSGSVSGTRYVRRSDLALLQEQQRQNLNAKASVSILSTNITATVDLVMTPRGGWRAIDFPVEAGQAWHNDVDVDYNGGFSYDAGSYGSGADTFDGVFALDAPAAVTNASISVPAGSIATRRVHSQSADGQLVSTHWWSPAHRNDAQEYLKLPLDGATLTLDRKLSASSTPASSTTVSTTITPSLTCAGGEVAVTGRLSTGAAGIPVTVSLDKSPATPGQMTTVTTSTTTGGNFTATLTAPAQADGLEKNGARGSWGVLVSAGTATNAATLVVTPKNCSTLTYTGTTSAPQGSTTTVRAVLADLTGGDVAGRSVTFSLPDGASATATTDAAGVAETQISVAGPPRSTTLTASYAGSGGLEAASVSTPFSVGTIATTTTVSADPSVVTVGDPVRFTASVTAQHGATPTGAVSFNVDGSDFGAPVPLSGAQATSGALSTLGLGYHTVTATYSGSGDNTASTSSPVTFRVREPLLATSTSSTVSPASAVHGQPVTLSASVSTGTGTPTGDVVFTVEGTEVGRAGVAPDGTASLTVADLPVGANPVVATYTGDDVYAGSAASPRTVTVAKAAVDVDLGASANPTLSGETVSYTATVAVQAPGGGTPTGAVQLVVDGTPTGSPVALEGGVAAFAPLTTLGAGTHTVEARYAGTGQYLPGTDQLAQVVDPASTSTLVQANPSPSVQDENVQLTASVAAVSPGSGTPTGTVTFYADGSPLGAVPLAASGAGSVATLDVDDLAPGAHQVTARYAGDADYLASESEALTHTVIAGTAVVATTTTLSSSAQPSTYGEPVSFRATVTADGDTPAGTVQFSVDGHDVGGPVTVEDGVAVSAAVATMQPGDHTVIASFVGAPGFSGSGAIVTQSVTTATAQVALSSSAPASGVGEEVRFSAEVTSAAGATPSGFVQFAVDGLAVGAAVALVDGAATSAAVSDLAPGSHTVTVLYSGDLRYGSGTAQLTQAVERINTSSTLAIDRDFAVFGDAVTLTATVTPAAGRLGSPTGTVTFTENGQVVATASLAAAANDTAVASVTVSGLGAGSHAIKAEYAGTNRFGASTSGARSITVAKQPTAIQATPAIVSLTPLLLPLGQLRATVTAGGSPLAGVPLEFRVGAKLVCTTVTNESGFATCNAATQILQLTLLGGYNVTYAGDANHLSSTAHGAILK</sequence>
<feature type="domain" description="Bacterial Ig-like" evidence="2">
    <location>
        <begin position="508"/>
        <end position="595"/>
    </location>
</feature>
<feature type="domain" description="Bacterial Ig-like" evidence="2">
    <location>
        <begin position="1102"/>
        <end position="1189"/>
    </location>
</feature>
<dbReference type="Proteomes" id="UP001500301">
    <property type="component" value="Unassembled WGS sequence"/>
</dbReference>
<feature type="chain" id="PRO_5047124277" description="Bacterial Ig-like domain-containing protein" evidence="1">
    <location>
        <begin position="49"/>
        <end position="1288"/>
    </location>
</feature>
<comment type="caution">
    <text evidence="3">The sequence shown here is derived from an EMBL/GenBank/DDBJ whole genome shotgun (WGS) entry which is preliminary data.</text>
</comment>
<dbReference type="Pfam" id="PF16640">
    <property type="entry name" value="Big_3_5"/>
    <property type="match status" value="7"/>
</dbReference>
<evidence type="ECO:0000313" key="3">
    <source>
        <dbReference type="EMBL" id="GAA3547628.1"/>
    </source>
</evidence>
<dbReference type="RefSeq" id="WP_218236059.1">
    <property type="nucleotide sequence ID" value="NZ_BAABBB010000022.1"/>
</dbReference>
<feature type="domain" description="Bacterial Ig-like" evidence="2">
    <location>
        <begin position="904"/>
        <end position="991"/>
    </location>
</feature>
<evidence type="ECO:0000313" key="4">
    <source>
        <dbReference type="Proteomes" id="UP001500301"/>
    </source>
</evidence>
<dbReference type="EMBL" id="BAABBB010000022">
    <property type="protein sequence ID" value="GAA3547628.1"/>
    <property type="molecule type" value="Genomic_DNA"/>
</dbReference>
<organism evidence="3 4">
    <name type="scientific">Nocardioides daeguensis</name>
    <dbReference type="NCBI Taxonomy" id="908359"/>
    <lineage>
        <taxon>Bacteria</taxon>
        <taxon>Bacillati</taxon>
        <taxon>Actinomycetota</taxon>
        <taxon>Actinomycetes</taxon>
        <taxon>Propionibacteriales</taxon>
        <taxon>Nocardioidaceae</taxon>
        <taxon>Nocardioides</taxon>
    </lineage>
</organism>
<feature type="domain" description="Bacterial Ig-like" evidence="2">
    <location>
        <begin position="703"/>
        <end position="787"/>
    </location>
</feature>